<dbReference type="InterPro" id="IPR010648">
    <property type="entry name" value="UPF0270"/>
</dbReference>
<dbReference type="AlphaFoldDB" id="A0A2A5WDL3"/>
<gene>
    <name evidence="2" type="ORF">CNF02_05980</name>
</gene>
<comment type="similarity">
    <text evidence="1">Belongs to the UPF0270 family.</text>
</comment>
<protein>
    <submittedName>
        <fullName evidence="2">Cytoplasmic protein</fullName>
    </submittedName>
</protein>
<dbReference type="InterPro" id="IPR036685">
    <property type="entry name" value="YehU-like_sf"/>
</dbReference>
<sequence>MEIPFTDLTHEALRGVIEEFVSREGTDYGSVDFSFEEKIEQIKGQLMTGDIKLVFDAETQSCNLVKVI</sequence>
<accession>A0A2A5WDL3</accession>
<evidence type="ECO:0000313" key="3">
    <source>
        <dbReference type="Proteomes" id="UP000219329"/>
    </source>
</evidence>
<evidence type="ECO:0000256" key="1">
    <source>
        <dbReference type="ARBA" id="ARBA00006450"/>
    </source>
</evidence>
<organism evidence="2 3">
    <name type="scientific">OM182 bacterium MED-G28</name>
    <dbReference type="NCBI Taxonomy" id="1986256"/>
    <lineage>
        <taxon>Bacteria</taxon>
        <taxon>Pseudomonadati</taxon>
        <taxon>Pseudomonadota</taxon>
        <taxon>Gammaproteobacteria</taxon>
        <taxon>OMG group</taxon>
        <taxon>OM182 clade</taxon>
    </lineage>
</organism>
<evidence type="ECO:0000313" key="2">
    <source>
        <dbReference type="EMBL" id="PDH34337.1"/>
    </source>
</evidence>
<comment type="caution">
    <text evidence="2">The sequence shown here is derived from an EMBL/GenBank/DDBJ whole genome shotgun (WGS) entry which is preliminary data.</text>
</comment>
<dbReference type="Gene3D" id="1.10.10.610">
    <property type="entry name" value="YehU-like"/>
    <property type="match status" value="1"/>
</dbReference>
<reference evidence="2 3" key="1">
    <citation type="submission" date="2017-08" db="EMBL/GenBank/DDBJ databases">
        <title>Fine stratification of microbial communities through a metagenomic profile of the photic zone.</title>
        <authorList>
            <person name="Haro-Moreno J.M."/>
            <person name="Lopez-Perez M."/>
            <person name="De La Torre J."/>
            <person name="Picazo A."/>
            <person name="Camacho A."/>
            <person name="Rodriguez-Valera F."/>
        </authorList>
    </citation>
    <scope>NUCLEOTIDE SEQUENCE [LARGE SCALE GENOMIC DNA]</scope>
    <source>
        <strain evidence="2">MED-G28</strain>
    </source>
</reference>
<dbReference type="Pfam" id="PF06794">
    <property type="entry name" value="UPF0270"/>
    <property type="match status" value="1"/>
</dbReference>
<dbReference type="Proteomes" id="UP000219329">
    <property type="component" value="Unassembled WGS sequence"/>
</dbReference>
<dbReference type="EMBL" id="NTJZ01000004">
    <property type="protein sequence ID" value="PDH34337.1"/>
    <property type="molecule type" value="Genomic_DNA"/>
</dbReference>
<proteinExistence type="inferred from homology"/>
<dbReference type="SUPFAM" id="SSF118001">
    <property type="entry name" value="YehU-like"/>
    <property type="match status" value="1"/>
</dbReference>
<name>A0A2A5WDL3_9GAMM</name>